<sequence length="222" mass="24824">MFTFMLELNCPLDSKDTLIFTVETGPQASEALGTKAVFPTSELEVGNAWTAVRAAQKGNTVTIKVTSPPDAVIGRYRLSARLSSRRKHSDRKLGEFVLLFNPWCPGVFRCGPASVTAIREGDVHLAHDGPFVFAEVNADYITWLWNEDDSRERVYSDTKKIGRCISTKAVGSDSRVDITGLYKYPEGKGSTVASAASPMTRPLQRDNRGWRDQALSRMFWWW</sequence>
<protein>
    <submittedName>
        <fullName evidence="3">Protein-glutamine gamma-glutamyltransferase 6</fullName>
    </submittedName>
</protein>
<dbReference type="PANTHER" id="PTHR11590">
    <property type="entry name" value="PROTEIN-GLUTAMINE GAMMA-GLUTAMYLTRANSFERASE"/>
    <property type="match status" value="1"/>
</dbReference>
<dbReference type="Gene3D" id="3.90.260.10">
    <property type="entry name" value="Transglutaminase-like"/>
    <property type="match status" value="1"/>
</dbReference>
<dbReference type="AlphaFoldDB" id="S7N7Q3"/>
<feature type="domain" description="Transglutaminase N-terminal" evidence="2">
    <location>
        <begin position="2"/>
        <end position="82"/>
    </location>
</feature>
<dbReference type="SUPFAM" id="SSF81296">
    <property type="entry name" value="E set domains"/>
    <property type="match status" value="1"/>
</dbReference>
<dbReference type="InterPro" id="IPR036985">
    <property type="entry name" value="Transglutaminase-like_sf"/>
</dbReference>
<dbReference type="SUPFAM" id="SSF54001">
    <property type="entry name" value="Cysteine proteinases"/>
    <property type="match status" value="1"/>
</dbReference>
<dbReference type="PANTHER" id="PTHR11590:SF50">
    <property type="entry name" value="PROTEIN-GLUTAMINE GAMMA-GLUTAMYLTRANSFERASE 6"/>
    <property type="match status" value="1"/>
</dbReference>
<evidence type="ECO:0000256" key="1">
    <source>
        <dbReference type="ARBA" id="ARBA00005968"/>
    </source>
</evidence>
<accession>S7N7Q3</accession>
<reference evidence="3 4" key="1">
    <citation type="journal article" date="2013" name="Nat. Commun.">
        <title>Genome analysis reveals insights into physiology and longevity of the Brandt's bat Myotis brandtii.</title>
        <authorList>
            <person name="Seim I."/>
            <person name="Fang X."/>
            <person name="Xiong Z."/>
            <person name="Lobanov A.V."/>
            <person name="Huang Z."/>
            <person name="Ma S."/>
            <person name="Feng Y."/>
            <person name="Turanov A.A."/>
            <person name="Zhu Y."/>
            <person name="Lenz T.L."/>
            <person name="Gerashchenko M.V."/>
            <person name="Fan D."/>
            <person name="Hee Yim S."/>
            <person name="Yao X."/>
            <person name="Jordan D."/>
            <person name="Xiong Y."/>
            <person name="Ma Y."/>
            <person name="Lyapunov A.N."/>
            <person name="Chen G."/>
            <person name="Kulakova O.I."/>
            <person name="Sun Y."/>
            <person name="Lee S.G."/>
            <person name="Bronson R.T."/>
            <person name="Moskalev A.A."/>
            <person name="Sunyaev S.R."/>
            <person name="Zhang G."/>
            <person name="Krogh A."/>
            <person name="Wang J."/>
            <person name="Gladyshev V.N."/>
        </authorList>
    </citation>
    <scope>NUCLEOTIDE SEQUENCE [LARGE SCALE GENOMIC DNA]</scope>
</reference>
<keyword evidence="3" id="KW-0808">Transferase</keyword>
<dbReference type="InterPro" id="IPR038765">
    <property type="entry name" value="Papain-like_cys_pep_sf"/>
</dbReference>
<comment type="similarity">
    <text evidence="1">Belongs to the transglutaminase superfamily. Transglutaminase family.</text>
</comment>
<dbReference type="Pfam" id="PF00868">
    <property type="entry name" value="Transglut_N"/>
    <property type="match status" value="1"/>
</dbReference>
<dbReference type="InterPro" id="IPR001102">
    <property type="entry name" value="Transglutaminase_N"/>
</dbReference>
<proteinExistence type="inferred from homology"/>
<keyword evidence="4" id="KW-1185">Reference proteome</keyword>
<dbReference type="EMBL" id="KE163658">
    <property type="protein sequence ID" value="EPQ13016.1"/>
    <property type="molecule type" value="Genomic_DNA"/>
</dbReference>
<dbReference type="GO" id="GO:0005737">
    <property type="term" value="C:cytoplasm"/>
    <property type="evidence" value="ECO:0007669"/>
    <property type="project" value="TreeGrafter"/>
</dbReference>
<dbReference type="InterPro" id="IPR014756">
    <property type="entry name" value="Ig_E-set"/>
</dbReference>
<organism evidence="3 4">
    <name type="scientific">Myotis brandtii</name>
    <name type="common">Brandt's bat</name>
    <dbReference type="NCBI Taxonomy" id="109478"/>
    <lineage>
        <taxon>Eukaryota</taxon>
        <taxon>Metazoa</taxon>
        <taxon>Chordata</taxon>
        <taxon>Craniata</taxon>
        <taxon>Vertebrata</taxon>
        <taxon>Euteleostomi</taxon>
        <taxon>Mammalia</taxon>
        <taxon>Eutheria</taxon>
        <taxon>Laurasiatheria</taxon>
        <taxon>Chiroptera</taxon>
        <taxon>Yangochiroptera</taxon>
        <taxon>Vespertilionidae</taxon>
        <taxon>Myotis</taxon>
    </lineage>
</organism>
<dbReference type="InterPro" id="IPR050779">
    <property type="entry name" value="Transglutaminase"/>
</dbReference>
<dbReference type="GO" id="GO:0003810">
    <property type="term" value="F:protein-glutamine gamma-glutamyltransferase activity"/>
    <property type="evidence" value="ECO:0007669"/>
    <property type="project" value="TreeGrafter"/>
</dbReference>
<dbReference type="InterPro" id="IPR013783">
    <property type="entry name" value="Ig-like_fold"/>
</dbReference>
<evidence type="ECO:0000259" key="2">
    <source>
        <dbReference type="Pfam" id="PF00868"/>
    </source>
</evidence>
<name>S7N7Q3_MYOBR</name>
<gene>
    <name evidence="3" type="ORF">D623_10032381</name>
</gene>
<evidence type="ECO:0000313" key="4">
    <source>
        <dbReference type="Proteomes" id="UP000052978"/>
    </source>
</evidence>
<dbReference type="Gene3D" id="2.60.40.10">
    <property type="entry name" value="Immunoglobulins"/>
    <property type="match status" value="1"/>
</dbReference>
<dbReference type="Proteomes" id="UP000052978">
    <property type="component" value="Unassembled WGS sequence"/>
</dbReference>
<evidence type="ECO:0000313" key="3">
    <source>
        <dbReference type="EMBL" id="EPQ13016.1"/>
    </source>
</evidence>